<protein>
    <submittedName>
        <fullName evidence="3">Uncharacterized protein</fullName>
    </submittedName>
</protein>
<dbReference type="PANTHER" id="PTHR42966:SF1">
    <property type="entry name" value="SIALIC ACID SYNTHASE"/>
    <property type="match status" value="1"/>
</dbReference>
<dbReference type="InterPro" id="IPR051690">
    <property type="entry name" value="PseI-like"/>
</dbReference>
<dbReference type="AlphaFoldDB" id="A0A7R8ZWH5"/>
<evidence type="ECO:0000313" key="3">
    <source>
        <dbReference type="EMBL" id="CAD7237031.1"/>
    </source>
</evidence>
<dbReference type="GO" id="GO:0016051">
    <property type="term" value="P:carbohydrate biosynthetic process"/>
    <property type="evidence" value="ECO:0007669"/>
    <property type="project" value="InterPro"/>
</dbReference>
<feature type="domain" description="PseI/NeuA/B-like" evidence="2">
    <location>
        <begin position="1"/>
        <end position="106"/>
    </location>
</feature>
<feature type="non-terminal residue" evidence="3">
    <location>
        <position position="1"/>
    </location>
</feature>
<accession>A0A7R8ZWH5</accession>
<feature type="domain" description="UDP-N-acetylglucosamine 2-epimerase" evidence="1">
    <location>
        <begin position="108"/>
        <end position="164"/>
    </location>
</feature>
<dbReference type="SUPFAM" id="SSF51569">
    <property type="entry name" value="Aldolase"/>
    <property type="match status" value="1"/>
</dbReference>
<organism evidence="3">
    <name type="scientific">Cyprideis torosa</name>
    <dbReference type="NCBI Taxonomy" id="163714"/>
    <lineage>
        <taxon>Eukaryota</taxon>
        <taxon>Metazoa</taxon>
        <taxon>Ecdysozoa</taxon>
        <taxon>Arthropoda</taxon>
        <taxon>Crustacea</taxon>
        <taxon>Oligostraca</taxon>
        <taxon>Ostracoda</taxon>
        <taxon>Podocopa</taxon>
        <taxon>Podocopida</taxon>
        <taxon>Cytherocopina</taxon>
        <taxon>Cytheroidea</taxon>
        <taxon>Cytherideidae</taxon>
        <taxon>Cyprideis</taxon>
    </lineage>
</organism>
<dbReference type="PANTHER" id="PTHR42966">
    <property type="entry name" value="N-ACETYLNEURAMINATE SYNTHASE"/>
    <property type="match status" value="1"/>
</dbReference>
<dbReference type="OrthoDB" id="9928645at2759"/>
<proteinExistence type="predicted"/>
<gene>
    <name evidence="3" type="ORF">CTOB1V02_LOCUS14846</name>
</gene>
<evidence type="ECO:0000259" key="1">
    <source>
        <dbReference type="Pfam" id="PF02350"/>
    </source>
</evidence>
<dbReference type="InterPro" id="IPR013785">
    <property type="entry name" value="Aldolase_TIM"/>
</dbReference>
<dbReference type="InterPro" id="IPR003331">
    <property type="entry name" value="UDP_GlcNAc_Epimerase_2_dom"/>
</dbReference>
<dbReference type="Pfam" id="PF03102">
    <property type="entry name" value="NeuB"/>
    <property type="match status" value="1"/>
</dbReference>
<dbReference type="Gene3D" id="3.20.20.70">
    <property type="entry name" value="Aldolase class I"/>
    <property type="match status" value="1"/>
</dbReference>
<name>A0A7R8ZWH5_9CRUS</name>
<dbReference type="GO" id="GO:0047444">
    <property type="term" value="F:N-acylneuraminate-9-phosphate synthase activity"/>
    <property type="evidence" value="ECO:0007669"/>
    <property type="project" value="TreeGrafter"/>
</dbReference>
<dbReference type="InterPro" id="IPR013132">
    <property type="entry name" value="PseI/NeuA/B-like_N"/>
</dbReference>
<reference evidence="3" key="1">
    <citation type="submission" date="2020-11" db="EMBL/GenBank/DDBJ databases">
        <authorList>
            <person name="Tran Van P."/>
        </authorList>
    </citation>
    <scope>NUCLEOTIDE SEQUENCE</scope>
</reference>
<sequence>MANLGEVEAAIQVLLEAGTEQHKITVLHATTDYPTQMTDVNLRAMQTMAQAFKLPVGYSDHTPGIEVPTAAVALGASVIEKHFTLDRNLPGPDHKASLEPDELKAMGIKDDPELTLQIIATGMHLSPEFGLTYRAIEQDGFQIDRKVEMLISSDTSVGIAKSMGL</sequence>
<evidence type="ECO:0000259" key="2">
    <source>
        <dbReference type="Pfam" id="PF03102"/>
    </source>
</evidence>
<dbReference type="EMBL" id="OB684104">
    <property type="protein sequence ID" value="CAD7237031.1"/>
    <property type="molecule type" value="Genomic_DNA"/>
</dbReference>
<dbReference type="SUPFAM" id="SSF53756">
    <property type="entry name" value="UDP-Glycosyltransferase/glycogen phosphorylase"/>
    <property type="match status" value="1"/>
</dbReference>
<dbReference type="Pfam" id="PF02350">
    <property type="entry name" value="Epimerase_2"/>
    <property type="match status" value="1"/>
</dbReference>